<evidence type="ECO:0000256" key="2">
    <source>
        <dbReference type="SAM" id="Phobius"/>
    </source>
</evidence>
<feature type="region of interest" description="Disordered" evidence="1">
    <location>
        <begin position="1"/>
        <end position="29"/>
    </location>
</feature>
<dbReference type="OrthoDB" id="10478386at2759"/>
<evidence type="ECO:0000313" key="3">
    <source>
        <dbReference type="EMBL" id="KAF0981029.1"/>
    </source>
</evidence>
<keyword evidence="2" id="KW-1133">Transmembrane helix</keyword>
<dbReference type="Proteomes" id="UP000444721">
    <property type="component" value="Unassembled WGS sequence"/>
</dbReference>
<dbReference type="AlphaFoldDB" id="A0A6A5C6V7"/>
<dbReference type="GeneID" id="68120032"/>
<name>A0A6A5C6V7_NAEFO</name>
<proteinExistence type="predicted"/>
<dbReference type="OMA" id="PWHATIH"/>
<dbReference type="RefSeq" id="XP_044565742.1">
    <property type="nucleotide sequence ID" value="XM_044703378.1"/>
</dbReference>
<dbReference type="VEuPathDB" id="AmoebaDB:NF0051630"/>
<keyword evidence="2" id="KW-0812">Transmembrane</keyword>
<feature type="transmembrane region" description="Helical" evidence="2">
    <location>
        <begin position="154"/>
        <end position="172"/>
    </location>
</feature>
<feature type="transmembrane region" description="Helical" evidence="2">
    <location>
        <begin position="129"/>
        <end position="148"/>
    </location>
</feature>
<reference evidence="3 4" key="1">
    <citation type="journal article" date="2019" name="Sci. Rep.">
        <title>Nanopore sequencing improves the draft genome of the human pathogenic amoeba Naegleria fowleri.</title>
        <authorList>
            <person name="Liechti N."/>
            <person name="Schurch N."/>
            <person name="Bruggmann R."/>
            <person name="Wittwer M."/>
        </authorList>
    </citation>
    <scope>NUCLEOTIDE SEQUENCE [LARGE SCALE GENOMIC DNA]</scope>
    <source>
        <strain evidence="3 4">ATCC 30894</strain>
    </source>
</reference>
<organism evidence="3 4">
    <name type="scientific">Naegleria fowleri</name>
    <name type="common">Brain eating amoeba</name>
    <dbReference type="NCBI Taxonomy" id="5763"/>
    <lineage>
        <taxon>Eukaryota</taxon>
        <taxon>Discoba</taxon>
        <taxon>Heterolobosea</taxon>
        <taxon>Tetramitia</taxon>
        <taxon>Eutetramitia</taxon>
        <taxon>Vahlkampfiidae</taxon>
        <taxon>Naegleria</taxon>
    </lineage>
</organism>
<evidence type="ECO:0000313" key="4">
    <source>
        <dbReference type="Proteomes" id="UP000444721"/>
    </source>
</evidence>
<feature type="transmembrane region" description="Helical" evidence="2">
    <location>
        <begin position="184"/>
        <end position="205"/>
    </location>
</feature>
<protein>
    <submittedName>
        <fullName evidence="3">Uncharacterized protein</fullName>
    </submittedName>
</protein>
<accession>A0A6A5C6V7</accession>
<comment type="caution">
    <text evidence="3">The sequence shown here is derived from an EMBL/GenBank/DDBJ whole genome shotgun (WGS) entry which is preliminary data.</text>
</comment>
<feature type="transmembrane region" description="Helical" evidence="2">
    <location>
        <begin position="217"/>
        <end position="237"/>
    </location>
</feature>
<gene>
    <name evidence="3" type="ORF">FDP41_012817</name>
</gene>
<dbReference type="VEuPathDB" id="AmoebaDB:NfTy_080150"/>
<dbReference type="VEuPathDB" id="AmoebaDB:FDP41_012817"/>
<keyword evidence="2" id="KW-0472">Membrane</keyword>
<feature type="compositionally biased region" description="Polar residues" evidence="1">
    <location>
        <begin position="1"/>
        <end position="13"/>
    </location>
</feature>
<sequence length="302" mass="33893">MSNNNTPQSNQPTFQPPTGGYYGQPTTPFMYHHQAGGQHVVQQQPYVIYPQMVQGQGVPTPVYVLGAGGQPQIVSMQPVQMAQETSLEERLAAEPTATTNNNNQSCPFSRMRSCRSSKVCQFVKANKEFTALIVVFTIIAIMTLITLITLPGVGAFLLPKVILAALALLSIYKKKVMALNFFNGALLVDFLYLFIASMVLTASYYRDSYYRHFATTVPWHATIHVLELVMIVLSIYLSKKIYRETHSTQVPPQEQVVPVHIASNEQSAYARLQDEQETPQQQQNEEAIQRYYPSLNNNNNNL</sequence>
<dbReference type="EMBL" id="VFQX01000016">
    <property type="protein sequence ID" value="KAF0981029.1"/>
    <property type="molecule type" value="Genomic_DNA"/>
</dbReference>
<keyword evidence="4" id="KW-1185">Reference proteome</keyword>
<evidence type="ECO:0000256" key="1">
    <source>
        <dbReference type="SAM" id="MobiDB-lite"/>
    </source>
</evidence>